<dbReference type="EMBL" id="GEZM01016617">
    <property type="protein sequence ID" value="JAV91239.1"/>
    <property type="molecule type" value="Transcribed_RNA"/>
</dbReference>
<accession>A0A1Y1N012</accession>
<dbReference type="AlphaFoldDB" id="A0A1Y1N012"/>
<name>A0A1Y1N012_PHOPY</name>
<protein>
    <submittedName>
        <fullName evidence="2">Uncharacterized protein</fullName>
    </submittedName>
</protein>
<evidence type="ECO:0000313" key="2">
    <source>
        <dbReference type="EMBL" id="JAV91239.1"/>
    </source>
</evidence>
<reference evidence="2" key="1">
    <citation type="journal article" date="2016" name="Sci. Rep.">
        <title>Molecular characterization of firefly nuptial gifts: a multi-omics approach sheds light on postcopulatory sexual selection.</title>
        <authorList>
            <person name="Al-Wathiqui N."/>
            <person name="Fallon T.R."/>
            <person name="South A."/>
            <person name="Weng J.K."/>
            <person name="Lewis S.M."/>
        </authorList>
    </citation>
    <scope>NUCLEOTIDE SEQUENCE</scope>
</reference>
<evidence type="ECO:0000256" key="1">
    <source>
        <dbReference type="SAM" id="MobiDB-lite"/>
    </source>
</evidence>
<feature type="region of interest" description="Disordered" evidence="1">
    <location>
        <begin position="86"/>
        <end position="138"/>
    </location>
</feature>
<organism evidence="2">
    <name type="scientific">Photinus pyralis</name>
    <name type="common">Common eastern firefly</name>
    <name type="synonym">Lampyris pyralis</name>
    <dbReference type="NCBI Taxonomy" id="7054"/>
    <lineage>
        <taxon>Eukaryota</taxon>
        <taxon>Metazoa</taxon>
        <taxon>Ecdysozoa</taxon>
        <taxon>Arthropoda</taxon>
        <taxon>Hexapoda</taxon>
        <taxon>Insecta</taxon>
        <taxon>Pterygota</taxon>
        <taxon>Neoptera</taxon>
        <taxon>Endopterygota</taxon>
        <taxon>Coleoptera</taxon>
        <taxon>Polyphaga</taxon>
        <taxon>Elateriformia</taxon>
        <taxon>Elateroidea</taxon>
        <taxon>Lampyridae</taxon>
        <taxon>Lampyrinae</taxon>
        <taxon>Photinus</taxon>
    </lineage>
</organism>
<sequence>MSKSITNLKVFVSDEVLNLRLVDIDQLPKLKDIDDIPLGLNRKSDIKYNDVCLLDCLKSKRHNQKARSRAVDARIRRSHSLHRRVCTTQSSETLGKPVDMTIKKSSSSTPTVNKESCENENQLETPTGRSFIEGEDISTKPNYGEVLNAFESVEREVD</sequence>
<proteinExistence type="predicted"/>
<feature type="compositionally biased region" description="Polar residues" evidence="1">
    <location>
        <begin position="103"/>
        <end position="128"/>
    </location>
</feature>